<dbReference type="EMBL" id="JBAWKS010000002">
    <property type="protein sequence ID" value="MEI4552189.1"/>
    <property type="molecule type" value="Genomic_DNA"/>
</dbReference>
<dbReference type="Pfam" id="PF02322">
    <property type="entry name" value="Cyt_bd_oxida_II"/>
    <property type="match status" value="1"/>
</dbReference>
<accession>A0ABU8EYZ6</accession>
<feature type="transmembrane region" description="Helical" evidence="7">
    <location>
        <begin position="297"/>
        <end position="322"/>
    </location>
</feature>
<feature type="transmembrane region" description="Helical" evidence="7">
    <location>
        <begin position="220"/>
        <end position="243"/>
    </location>
</feature>
<feature type="transmembrane region" description="Helical" evidence="7">
    <location>
        <begin position="64"/>
        <end position="97"/>
    </location>
</feature>
<organism evidence="8 9">
    <name type="scientific">Pseudoalteromonas spongiae</name>
    <dbReference type="NCBI Taxonomy" id="298657"/>
    <lineage>
        <taxon>Bacteria</taxon>
        <taxon>Pseudomonadati</taxon>
        <taxon>Pseudomonadota</taxon>
        <taxon>Gammaproteobacteria</taxon>
        <taxon>Alteromonadales</taxon>
        <taxon>Pseudoalteromonadaceae</taxon>
        <taxon>Pseudoalteromonas</taxon>
    </lineage>
</organism>
<evidence type="ECO:0000256" key="1">
    <source>
        <dbReference type="ARBA" id="ARBA00004651"/>
    </source>
</evidence>
<feature type="transmembrane region" description="Helical" evidence="7">
    <location>
        <begin position="151"/>
        <end position="173"/>
    </location>
</feature>
<feature type="transmembrane region" description="Helical" evidence="7">
    <location>
        <begin position="118"/>
        <end position="139"/>
    </location>
</feature>
<feature type="transmembrane region" description="Helical" evidence="7">
    <location>
        <begin position="7"/>
        <end position="25"/>
    </location>
</feature>
<evidence type="ECO:0000256" key="4">
    <source>
        <dbReference type="ARBA" id="ARBA00022692"/>
    </source>
</evidence>
<dbReference type="InterPro" id="IPR003317">
    <property type="entry name" value="Cyt-d_oxidase_su2"/>
</dbReference>
<comment type="similarity">
    <text evidence="2">Belongs to the cytochrome ubiquinol oxidase subunit 2 family.</text>
</comment>
<keyword evidence="4 7" id="KW-0812">Transmembrane</keyword>
<evidence type="ECO:0000256" key="6">
    <source>
        <dbReference type="ARBA" id="ARBA00023136"/>
    </source>
</evidence>
<dbReference type="PANTHER" id="PTHR43141:SF2">
    <property type="entry name" value="BLR3729 PROTEIN"/>
    <property type="match status" value="1"/>
</dbReference>
<feature type="transmembrane region" description="Helical" evidence="7">
    <location>
        <begin position="255"/>
        <end position="277"/>
    </location>
</feature>
<proteinExistence type="inferred from homology"/>
<reference evidence="8 9" key="1">
    <citation type="submission" date="2023-12" db="EMBL/GenBank/DDBJ databases">
        <title>Friends and Foes: Symbiotic and Algicidal bacterial influence on Karenia brevis blooms.</title>
        <authorList>
            <person name="Fei C."/>
            <person name="Mohamed A.R."/>
            <person name="Booker A."/>
            <person name="Arshad M."/>
            <person name="Klass S."/>
            <person name="Ahn S."/>
            <person name="Gilbert P.M."/>
            <person name="Heil C.A."/>
            <person name="Martinez J.M."/>
            <person name="Amin S.A."/>
        </authorList>
    </citation>
    <scope>NUCLEOTIDE SEQUENCE [LARGE SCALE GENOMIC DNA]</scope>
    <source>
        <strain evidence="8 9">CE15</strain>
    </source>
</reference>
<gene>
    <name evidence="8" type="primary">cydB</name>
    <name evidence="8" type="ORF">WAE96_21095</name>
</gene>
<comment type="caution">
    <text evidence="8">The sequence shown here is derived from an EMBL/GenBank/DDBJ whole genome shotgun (WGS) entry which is preliminary data.</text>
</comment>
<evidence type="ECO:0000313" key="9">
    <source>
        <dbReference type="Proteomes" id="UP001382455"/>
    </source>
</evidence>
<keyword evidence="5 7" id="KW-1133">Transmembrane helix</keyword>
<keyword evidence="6 7" id="KW-0472">Membrane</keyword>
<evidence type="ECO:0000256" key="3">
    <source>
        <dbReference type="ARBA" id="ARBA00022475"/>
    </source>
</evidence>
<evidence type="ECO:0000256" key="7">
    <source>
        <dbReference type="SAM" id="Phobius"/>
    </source>
</evidence>
<protein>
    <submittedName>
        <fullName evidence="8">Cytochrome d ubiquinol oxidase subunit II</fullName>
    </submittedName>
</protein>
<dbReference type="NCBIfam" id="TIGR00203">
    <property type="entry name" value="cydB"/>
    <property type="match status" value="1"/>
</dbReference>
<keyword evidence="3" id="KW-1003">Cell membrane</keyword>
<sequence length="332" mass="36690">MFDQATLAIIFVSLMGLATLMYAVLDGYDLGVGVLLPLDDETSADTMIASIGPFWDANETWLVLAIGLLLIAFPTAHSIVFQALYIPCTFMLIGLIMRGVAFDFRAKAIVAHKRKWDTVFKSGSLLASLAQGYMLGLYVMGFSNTLEAHGFALLSAIGVSAAYTFIGSAWLVMKTEGDLQQKAIAHCKSTVVITFVGILLVSLVNLLISPEIYQKWFDFPYALILIPIPIICASFFVLCWFVLKRLAKQPNIGAALPFFFALLIFTLSFFGLAFSFFPEIVPGKLTIWQAVAAPEALNFMLWGALIVVPTILAYTAFSYRVFWGKVDELRYY</sequence>
<dbReference type="RefSeq" id="WP_336437011.1">
    <property type="nucleotide sequence ID" value="NZ_JBAWKS010000002.1"/>
</dbReference>
<keyword evidence="9" id="KW-1185">Reference proteome</keyword>
<name>A0ABU8EYZ6_9GAMM</name>
<evidence type="ECO:0000256" key="2">
    <source>
        <dbReference type="ARBA" id="ARBA00007543"/>
    </source>
</evidence>
<dbReference type="Proteomes" id="UP001382455">
    <property type="component" value="Unassembled WGS sequence"/>
</dbReference>
<feature type="transmembrane region" description="Helical" evidence="7">
    <location>
        <begin position="185"/>
        <end position="208"/>
    </location>
</feature>
<evidence type="ECO:0000313" key="8">
    <source>
        <dbReference type="EMBL" id="MEI4552189.1"/>
    </source>
</evidence>
<comment type="subcellular location">
    <subcellularLocation>
        <location evidence="1">Cell membrane</location>
        <topology evidence="1">Multi-pass membrane protein</topology>
    </subcellularLocation>
</comment>
<dbReference type="PANTHER" id="PTHR43141">
    <property type="entry name" value="CYTOCHROME BD2 SUBUNIT II"/>
    <property type="match status" value="1"/>
</dbReference>
<evidence type="ECO:0000256" key="5">
    <source>
        <dbReference type="ARBA" id="ARBA00022989"/>
    </source>
</evidence>